<sequence>MAVEGPEFERAFRGAIQYALNSELSEILELRPVQEEALLHFIKREDVFAVLPTGCGKSLIFQLVPKVCSYLHHRGFSYPKAAILVIICPLNALIDSHILELKEHGIPACSLADDDLPEDDVASHSIIFTSPELIVREEKWRKVWQSKSFEDRLFGLVTDEAHVVPKW</sequence>
<dbReference type="GO" id="GO:0043138">
    <property type="term" value="F:3'-5' DNA helicase activity"/>
    <property type="evidence" value="ECO:0007669"/>
    <property type="project" value="TreeGrafter"/>
</dbReference>
<dbReference type="EMBL" id="JARQWQ010000040">
    <property type="protein sequence ID" value="KAK2559458.1"/>
    <property type="molecule type" value="Genomic_DNA"/>
</dbReference>
<dbReference type="InterPro" id="IPR027417">
    <property type="entry name" value="P-loop_NTPase"/>
</dbReference>
<evidence type="ECO:0000256" key="2">
    <source>
        <dbReference type="ARBA" id="ARBA00023125"/>
    </source>
</evidence>
<dbReference type="GO" id="GO:0005634">
    <property type="term" value="C:nucleus"/>
    <property type="evidence" value="ECO:0007669"/>
    <property type="project" value="TreeGrafter"/>
</dbReference>
<dbReference type="Gene3D" id="3.40.50.300">
    <property type="entry name" value="P-loop containing nucleotide triphosphate hydrolases"/>
    <property type="match status" value="1"/>
</dbReference>
<dbReference type="SUPFAM" id="SSF52540">
    <property type="entry name" value="P-loop containing nucleoside triphosphate hydrolases"/>
    <property type="match status" value="1"/>
</dbReference>
<keyword evidence="6" id="KW-0347">Helicase</keyword>
<keyword evidence="6" id="KW-0547">Nucleotide-binding</keyword>
<keyword evidence="6" id="KW-0378">Hydrolase</keyword>
<keyword evidence="4" id="KW-0539">Nucleus</keyword>
<comment type="caution">
    <text evidence="6">The sequence shown here is derived from an EMBL/GenBank/DDBJ whole genome shotgun (WGS) entry which is preliminary data.</text>
</comment>
<dbReference type="GO" id="GO:0003677">
    <property type="term" value="F:DNA binding"/>
    <property type="evidence" value="ECO:0007669"/>
    <property type="project" value="UniProtKB-KW"/>
</dbReference>
<dbReference type="InterPro" id="IPR011545">
    <property type="entry name" value="DEAD/DEAH_box_helicase_dom"/>
</dbReference>
<keyword evidence="7" id="KW-1185">Reference proteome</keyword>
<gene>
    <name evidence="6" type="ORF">P5673_018096</name>
</gene>
<dbReference type="Proteomes" id="UP001249851">
    <property type="component" value="Unassembled WGS sequence"/>
</dbReference>
<dbReference type="GO" id="GO:0005737">
    <property type="term" value="C:cytoplasm"/>
    <property type="evidence" value="ECO:0007669"/>
    <property type="project" value="TreeGrafter"/>
</dbReference>
<evidence type="ECO:0000313" key="6">
    <source>
        <dbReference type="EMBL" id="KAK2559458.1"/>
    </source>
</evidence>
<organism evidence="6 7">
    <name type="scientific">Acropora cervicornis</name>
    <name type="common">Staghorn coral</name>
    <dbReference type="NCBI Taxonomy" id="6130"/>
    <lineage>
        <taxon>Eukaryota</taxon>
        <taxon>Metazoa</taxon>
        <taxon>Cnidaria</taxon>
        <taxon>Anthozoa</taxon>
        <taxon>Hexacorallia</taxon>
        <taxon>Scleractinia</taxon>
        <taxon>Astrocoeniina</taxon>
        <taxon>Acroporidae</taxon>
        <taxon>Acropora</taxon>
    </lineage>
</organism>
<keyword evidence="6" id="KW-0067">ATP-binding</keyword>
<reference evidence="6" key="1">
    <citation type="journal article" date="2023" name="G3 (Bethesda)">
        <title>Whole genome assembly and annotation of the endangered Caribbean coral Acropora cervicornis.</title>
        <authorList>
            <person name="Selwyn J.D."/>
            <person name="Vollmer S.V."/>
        </authorList>
    </citation>
    <scope>NUCLEOTIDE SEQUENCE</scope>
    <source>
        <strain evidence="6">K2</strain>
    </source>
</reference>
<protein>
    <submittedName>
        <fullName evidence="6">ATP-dependent DNA helicase Q1</fullName>
    </submittedName>
</protein>
<feature type="domain" description="Helicase ATP-binding" evidence="5">
    <location>
        <begin position="38"/>
        <end position="167"/>
    </location>
</feature>
<dbReference type="PANTHER" id="PTHR13710:SF153">
    <property type="entry name" value="RECQ-LIKE DNA HELICASE BLM"/>
    <property type="match status" value="1"/>
</dbReference>
<dbReference type="PANTHER" id="PTHR13710">
    <property type="entry name" value="DNA HELICASE RECQ FAMILY MEMBER"/>
    <property type="match status" value="1"/>
</dbReference>
<reference evidence="6" key="2">
    <citation type="journal article" date="2023" name="Science">
        <title>Genomic signatures of disease resistance in endangered staghorn corals.</title>
        <authorList>
            <person name="Vollmer S.V."/>
            <person name="Selwyn J.D."/>
            <person name="Despard B.A."/>
            <person name="Roesel C.L."/>
        </authorList>
    </citation>
    <scope>NUCLEOTIDE SEQUENCE</scope>
    <source>
        <strain evidence="6">K2</strain>
    </source>
</reference>
<dbReference type="GO" id="GO:0009378">
    <property type="term" value="F:four-way junction helicase activity"/>
    <property type="evidence" value="ECO:0007669"/>
    <property type="project" value="TreeGrafter"/>
</dbReference>
<evidence type="ECO:0000256" key="1">
    <source>
        <dbReference type="ARBA" id="ARBA00005446"/>
    </source>
</evidence>
<evidence type="ECO:0000259" key="5">
    <source>
        <dbReference type="PROSITE" id="PS51192"/>
    </source>
</evidence>
<comment type="similarity">
    <text evidence="1">Belongs to the helicase family. RecQ subfamily.</text>
</comment>
<evidence type="ECO:0000313" key="7">
    <source>
        <dbReference type="Proteomes" id="UP001249851"/>
    </source>
</evidence>
<name>A0AAD9V332_ACRCE</name>
<dbReference type="PROSITE" id="PS51192">
    <property type="entry name" value="HELICASE_ATP_BIND_1"/>
    <property type="match status" value="1"/>
</dbReference>
<evidence type="ECO:0000256" key="4">
    <source>
        <dbReference type="ARBA" id="ARBA00023242"/>
    </source>
</evidence>
<dbReference type="AlphaFoldDB" id="A0AAD9V332"/>
<evidence type="ECO:0000256" key="3">
    <source>
        <dbReference type="ARBA" id="ARBA00023235"/>
    </source>
</evidence>
<dbReference type="GO" id="GO:0000724">
    <property type="term" value="P:double-strand break repair via homologous recombination"/>
    <property type="evidence" value="ECO:0007669"/>
    <property type="project" value="TreeGrafter"/>
</dbReference>
<accession>A0AAD9V332</accession>
<dbReference type="GO" id="GO:0005694">
    <property type="term" value="C:chromosome"/>
    <property type="evidence" value="ECO:0007669"/>
    <property type="project" value="TreeGrafter"/>
</dbReference>
<proteinExistence type="inferred from homology"/>
<dbReference type="GO" id="GO:0005524">
    <property type="term" value="F:ATP binding"/>
    <property type="evidence" value="ECO:0007669"/>
    <property type="project" value="InterPro"/>
</dbReference>
<dbReference type="Pfam" id="PF00270">
    <property type="entry name" value="DEAD"/>
    <property type="match status" value="1"/>
</dbReference>
<keyword evidence="2" id="KW-0238">DNA-binding</keyword>
<dbReference type="InterPro" id="IPR014001">
    <property type="entry name" value="Helicase_ATP-bd"/>
</dbReference>
<keyword evidence="3" id="KW-0413">Isomerase</keyword>